<feature type="compositionally biased region" description="Basic and acidic residues" evidence="2">
    <location>
        <begin position="139"/>
        <end position="151"/>
    </location>
</feature>
<sequence>MQPRPVIAGFDGSPESLAAVEWAAKEAERRGAPLQLLYAWSPVPFMPGAISPEAAEQRTIDGIVRRGVEHAEHTFPAVELETRTIERPPTAALVEAAEEAELLVLGSRGLSGFTGFLVGSVALGVVAHATGPVVLVRARPAEPQDAPRPDSDGSAQDRPPAQEVVLGLDVSAPCDQLIDFAFESALLRGARLQIVHAWGDTQARTLDPSGRSLIEAPQTEEQWTKFVTAVLRPWQEKYPSVPVARTLAKGKPAARLLSAAEGCDLLVVGRRRRERPFPGPQTGSVTHAVIHHARCPVAVVPHP</sequence>
<evidence type="ECO:0000256" key="2">
    <source>
        <dbReference type="SAM" id="MobiDB-lite"/>
    </source>
</evidence>
<protein>
    <submittedName>
        <fullName evidence="4">Universal stress protein</fullName>
    </submittedName>
</protein>
<dbReference type="EMBL" id="JACTVJ010000011">
    <property type="protein sequence ID" value="MBC9715325.1"/>
    <property type="molecule type" value="Genomic_DNA"/>
</dbReference>
<gene>
    <name evidence="4" type="ORF">H9Y04_22510</name>
</gene>
<dbReference type="PRINTS" id="PR01438">
    <property type="entry name" value="UNVRSLSTRESS"/>
</dbReference>
<accession>A0ABR7SIK3</accession>
<dbReference type="Gene3D" id="3.40.50.620">
    <property type="entry name" value="HUPs"/>
    <property type="match status" value="2"/>
</dbReference>
<evidence type="ECO:0000313" key="4">
    <source>
        <dbReference type="EMBL" id="MBC9715325.1"/>
    </source>
</evidence>
<proteinExistence type="inferred from homology"/>
<evidence type="ECO:0000313" key="5">
    <source>
        <dbReference type="Proteomes" id="UP000642284"/>
    </source>
</evidence>
<dbReference type="SUPFAM" id="SSF52402">
    <property type="entry name" value="Adenine nucleotide alpha hydrolases-like"/>
    <property type="match status" value="2"/>
</dbReference>
<keyword evidence="5" id="KW-1185">Reference proteome</keyword>
<dbReference type="Pfam" id="PF00582">
    <property type="entry name" value="Usp"/>
    <property type="match status" value="2"/>
</dbReference>
<name>A0ABR7SIK3_9ACTN</name>
<comment type="similarity">
    <text evidence="1">Belongs to the universal stress protein A family.</text>
</comment>
<dbReference type="RefSeq" id="WP_187815792.1">
    <property type="nucleotide sequence ID" value="NZ_JACTVJ010000011.1"/>
</dbReference>
<dbReference type="InterPro" id="IPR006015">
    <property type="entry name" value="Universal_stress_UspA"/>
</dbReference>
<feature type="domain" description="UspA" evidence="3">
    <location>
        <begin position="4"/>
        <end position="137"/>
    </location>
</feature>
<organism evidence="4 5">
    <name type="scientific">Streptomyces polyasparticus</name>
    <dbReference type="NCBI Taxonomy" id="2767826"/>
    <lineage>
        <taxon>Bacteria</taxon>
        <taxon>Bacillati</taxon>
        <taxon>Actinomycetota</taxon>
        <taxon>Actinomycetes</taxon>
        <taxon>Kitasatosporales</taxon>
        <taxon>Streptomycetaceae</taxon>
        <taxon>Streptomyces</taxon>
    </lineage>
</organism>
<dbReference type="PANTHER" id="PTHR46268">
    <property type="entry name" value="STRESS RESPONSE PROTEIN NHAX"/>
    <property type="match status" value="1"/>
</dbReference>
<comment type="caution">
    <text evidence="4">The sequence shown here is derived from an EMBL/GenBank/DDBJ whole genome shotgun (WGS) entry which is preliminary data.</text>
</comment>
<dbReference type="InterPro" id="IPR006016">
    <property type="entry name" value="UspA"/>
</dbReference>
<evidence type="ECO:0000256" key="1">
    <source>
        <dbReference type="ARBA" id="ARBA00008791"/>
    </source>
</evidence>
<dbReference type="Proteomes" id="UP000642284">
    <property type="component" value="Unassembled WGS sequence"/>
</dbReference>
<dbReference type="PANTHER" id="PTHR46268:SF6">
    <property type="entry name" value="UNIVERSAL STRESS PROTEIN UP12"/>
    <property type="match status" value="1"/>
</dbReference>
<dbReference type="InterPro" id="IPR014729">
    <property type="entry name" value="Rossmann-like_a/b/a_fold"/>
</dbReference>
<feature type="region of interest" description="Disordered" evidence="2">
    <location>
        <begin position="138"/>
        <end position="159"/>
    </location>
</feature>
<feature type="domain" description="UspA" evidence="3">
    <location>
        <begin position="163"/>
        <end position="301"/>
    </location>
</feature>
<evidence type="ECO:0000259" key="3">
    <source>
        <dbReference type="Pfam" id="PF00582"/>
    </source>
</evidence>
<reference evidence="4 5" key="1">
    <citation type="submission" date="2020-08" db="EMBL/GenBank/DDBJ databases">
        <title>Genemic of Streptomyces polyaspartic.</title>
        <authorList>
            <person name="Liu W."/>
        </authorList>
    </citation>
    <scope>NUCLEOTIDE SEQUENCE [LARGE SCALE GENOMIC DNA]</scope>
    <source>
        <strain evidence="4 5">TRM66268-LWL</strain>
    </source>
</reference>